<evidence type="ECO:0000259" key="15">
    <source>
        <dbReference type="PROSITE" id="PS50109"/>
    </source>
</evidence>
<keyword evidence="17" id="KW-1185">Reference proteome</keyword>
<evidence type="ECO:0000256" key="3">
    <source>
        <dbReference type="ARBA" id="ARBA00012438"/>
    </source>
</evidence>
<evidence type="ECO:0000256" key="13">
    <source>
        <dbReference type="ARBA" id="ARBA00023136"/>
    </source>
</evidence>
<dbReference type="EC" id="2.7.13.3" evidence="3"/>
<feature type="transmembrane region" description="Helical" evidence="14">
    <location>
        <begin position="203"/>
        <end position="225"/>
    </location>
</feature>
<evidence type="ECO:0000256" key="4">
    <source>
        <dbReference type="ARBA" id="ARBA00022475"/>
    </source>
</evidence>
<evidence type="ECO:0000313" key="16">
    <source>
        <dbReference type="EMBL" id="QCI58219.1"/>
    </source>
</evidence>
<keyword evidence="6" id="KW-0808">Transferase</keyword>
<reference evidence="17" key="1">
    <citation type="submission" date="2018-12" db="EMBL/GenBank/DDBJ databases">
        <title>Dusodibacter welbiota gen. nov., sp. nov., isolated from human faeces and emended description of the Oscillibacter genus.</title>
        <authorList>
            <person name="Le Roy T."/>
            <person name="Van der Smissen P."/>
            <person name="Delzenne N."/>
            <person name="Muccioli G."/>
            <person name="Collet J.F."/>
            <person name="Cani P.D."/>
        </authorList>
    </citation>
    <scope>NUCLEOTIDE SEQUENCE [LARGE SCALE GENOMIC DNA]</scope>
    <source>
        <strain evidence="17">J115</strain>
    </source>
</reference>
<dbReference type="PANTHER" id="PTHR45528:SF1">
    <property type="entry name" value="SENSOR HISTIDINE KINASE CPXA"/>
    <property type="match status" value="1"/>
</dbReference>
<keyword evidence="11 14" id="KW-1133">Transmembrane helix</keyword>
<keyword evidence="8" id="KW-0547">Nucleotide-binding</keyword>
<dbReference type="InterPro" id="IPR036890">
    <property type="entry name" value="HATPase_C_sf"/>
</dbReference>
<dbReference type="PROSITE" id="PS50109">
    <property type="entry name" value="HIS_KIN"/>
    <property type="match status" value="1"/>
</dbReference>
<evidence type="ECO:0000256" key="2">
    <source>
        <dbReference type="ARBA" id="ARBA00004651"/>
    </source>
</evidence>
<dbReference type="AlphaFoldDB" id="A0A4D7AHJ2"/>
<comment type="catalytic activity">
    <reaction evidence="1">
        <text>ATP + protein L-histidine = ADP + protein N-phospho-L-histidine.</text>
        <dbReference type="EC" id="2.7.13.3"/>
    </reaction>
</comment>
<dbReference type="CDD" id="cd00082">
    <property type="entry name" value="HisKA"/>
    <property type="match status" value="1"/>
</dbReference>
<dbReference type="SUPFAM" id="SSF55874">
    <property type="entry name" value="ATPase domain of HSP90 chaperone/DNA topoisomerase II/histidine kinase"/>
    <property type="match status" value="1"/>
</dbReference>
<evidence type="ECO:0000256" key="12">
    <source>
        <dbReference type="ARBA" id="ARBA00023012"/>
    </source>
</evidence>
<evidence type="ECO:0000256" key="6">
    <source>
        <dbReference type="ARBA" id="ARBA00022679"/>
    </source>
</evidence>
<dbReference type="SMART" id="SM00387">
    <property type="entry name" value="HATPase_c"/>
    <property type="match status" value="1"/>
</dbReference>
<dbReference type="Gene3D" id="1.10.287.130">
    <property type="match status" value="1"/>
</dbReference>
<protein>
    <recommendedName>
        <fullName evidence="3">histidine kinase</fullName>
        <ecNumber evidence="3">2.7.13.3</ecNumber>
    </recommendedName>
</protein>
<dbReference type="SMART" id="SM00388">
    <property type="entry name" value="HisKA"/>
    <property type="match status" value="1"/>
</dbReference>
<keyword evidence="4" id="KW-1003">Cell membrane</keyword>
<sequence>MKAIEQNIEKEIAQAVMEEQPMQPPAPKRKKRLTESTAAKVIAFLLMLVMTAVTAGGVLGAVFLYSTDVYVTSETAFKQELFSNIAWGDGQTLLNFLIWNSEEQVYQMNTEAADSYCAERNISYVMVQDKTGRELWYTGLAEYDSPWQFRFSYDWANPERPSAGVVENAYTVRITVPLSSVFVYDDDYALANRLAELAYALRYWIYAIIAAAALLVTVCFIFLLCAAGHHPYVDGVRPGWGTRIPLDLLTAAVALGLFLGIQLVVEANFGGIGVVLAVVLGPAALAGVFTGWCMSLALRLKLGGWWRNTVVYVALRLLRRGGGAVLRALGSGLRGAAHGLAGLLHNVPLVGKTVLVFLGLCVLEGLGILFSMFAWSWGLLALLWIFEKLLLLLAVLALALMCRKLLLGGRALAAGDLSYQVDTSRMVLDFKSHGEDLNHIAQGMAAAVDQRMRSERMKTELITNVSHDIKTPLTSIINYADLIGKEPPNSEKIPEYAAVLTRQSERLKRLIEDLVEASKASTGNLEVNLAPCQPGVLLTQAAGEYEQKLKDAGLDLVTRQPETAVTILADGRRLWRVFDNLMNNICKYAQRGTRVYLTLEERDGQAVISFKNTSRAPLDIPAEELLERFVRGDAARGGEGNGLGLSIARSLTELQKGTLELTVDGDLFKVVLRFSELS</sequence>
<dbReference type="SUPFAM" id="SSF47384">
    <property type="entry name" value="Homodimeric domain of signal transducing histidine kinase"/>
    <property type="match status" value="1"/>
</dbReference>
<dbReference type="FunFam" id="1.10.287.130:FF:000001">
    <property type="entry name" value="Two-component sensor histidine kinase"/>
    <property type="match status" value="1"/>
</dbReference>
<evidence type="ECO:0000256" key="5">
    <source>
        <dbReference type="ARBA" id="ARBA00022553"/>
    </source>
</evidence>
<evidence type="ECO:0000256" key="1">
    <source>
        <dbReference type="ARBA" id="ARBA00000085"/>
    </source>
</evidence>
<dbReference type="Pfam" id="PF02518">
    <property type="entry name" value="HATPase_c"/>
    <property type="match status" value="1"/>
</dbReference>
<name>A0A4D7AHJ2_9FIRM</name>
<feature type="transmembrane region" description="Helical" evidence="14">
    <location>
        <begin position="246"/>
        <end position="265"/>
    </location>
</feature>
<keyword evidence="12" id="KW-0902">Two-component regulatory system</keyword>
<gene>
    <name evidence="16" type="ORF">EIO64_02415</name>
</gene>
<feature type="transmembrane region" description="Helical" evidence="14">
    <location>
        <begin position="38"/>
        <end position="65"/>
    </location>
</feature>
<dbReference type="Gene3D" id="3.30.565.10">
    <property type="entry name" value="Histidine kinase-like ATPase, C-terminal domain"/>
    <property type="match status" value="1"/>
</dbReference>
<dbReference type="InterPro" id="IPR005467">
    <property type="entry name" value="His_kinase_dom"/>
</dbReference>
<keyword evidence="5" id="KW-0597">Phosphoprotein</keyword>
<dbReference type="InterPro" id="IPR003661">
    <property type="entry name" value="HisK_dim/P_dom"/>
</dbReference>
<feature type="transmembrane region" description="Helical" evidence="14">
    <location>
        <begin position="354"/>
        <end position="375"/>
    </location>
</feature>
<evidence type="ECO:0000313" key="17">
    <source>
        <dbReference type="Proteomes" id="UP000298642"/>
    </source>
</evidence>
<evidence type="ECO:0000256" key="9">
    <source>
        <dbReference type="ARBA" id="ARBA00022777"/>
    </source>
</evidence>
<dbReference type="Proteomes" id="UP000298642">
    <property type="component" value="Chromosome"/>
</dbReference>
<evidence type="ECO:0000256" key="11">
    <source>
        <dbReference type="ARBA" id="ARBA00022989"/>
    </source>
</evidence>
<feature type="domain" description="Histidine kinase" evidence="15">
    <location>
        <begin position="464"/>
        <end position="661"/>
    </location>
</feature>
<feature type="transmembrane region" description="Helical" evidence="14">
    <location>
        <begin position="271"/>
        <end position="298"/>
    </location>
</feature>
<evidence type="ECO:0000256" key="7">
    <source>
        <dbReference type="ARBA" id="ARBA00022692"/>
    </source>
</evidence>
<accession>A0A4D7AHJ2</accession>
<evidence type="ECO:0000256" key="8">
    <source>
        <dbReference type="ARBA" id="ARBA00022741"/>
    </source>
</evidence>
<dbReference type="Pfam" id="PF00512">
    <property type="entry name" value="HisKA"/>
    <property type="match status" value="1"/>
</dbReference>
<dbReference type="GO" id="GO:0000155">
    <property type="term" value="F:phosphorelay sensor kinase activity"/>
    <property type="evidence" value="ECO:0007669"/>
    <property type="project" value="InterPro"/>
</dbReference>
<dbReference type="GeneID" id="89523341"/>
<evidence type="ECO:0000256" key="14">
    <source>
        <dbReference type="SAM" id="Phobius"/>
    </source>
</evidence>
<keyword evidence="7 14" id="KW-0812">Transmembrane</keyword>
<organism evidence="16 17">
    <name type="scientific">Dysosmobacter welbionis</name>
    <dbReference type="NCBI Taxonomy" id="2093857"/>
    <lineage>
        <taxon>Bacteria</taxon>
        <taxon>Bacillati</taxon>
        <taxon>Bacillota</taxon>
        <taxon>Clostridia</taxon>
        <taxon>Eubacteriales</taxon>
        <taxon>Oscillospiraceae</taxon>
        <taxon>Dysosmobacter</taxon>
    </lineage>
</organism>
<dbReference type="RefSeq" id="WP_119311153.1">
    <property type="nucleotide sequence ID" value="NZ_CP034413.3"/>
</dbReference>
<keyword evidence="10" id="KW-0067">ATP-binding</keyword>
<proteinExistence type="predicted"/>
<keyword evidence="9 16" id="KW-0418">Kinase</keyword>
<feature type="transmembrane region" description="Helical" evidence="14">
    <location>
        <begin position="381"/>
        <end position="402"/>
    </location>
</feature>
<dbReference type="InterPro" id="IPR003594">
    <property type="entry name" value="HATPase_dom"/>
</dbReference>
<dbReference type="InterPro" id="IPR050398">
    <property type="entry name" value="HssS/ArlS-like"/>
</dbReference>
<dbReference type="InterPro" id="IPR036097">
    <property type="entry name" value="HisK_dim/P_sf"/>
</dbReference>
<dbReference type="PANTHER" id="PTHR45528">
    <property type="entry name" value="SENSOR HISTIDINE KINASE CPXA"/>
    <property type="match status" value="1"/>
</dbReference>
<dbReference type="GO" id="GO:0005524">
    <property type="term" value="F:ATP binding"/>
    <property type="evidence" value="ECO:0007669"/>
    <property type="project" value="UniProtKB-KW"/>
</dbReference>
<comment type="subcellular location">
    <subcellularLocation>
        <location evidence="2">Cell membrane</location>
        <topology evidence="2">Multi-pass membrane protein</topology>
    </subcellularLocation>
</comment>
<dbReference type="EMBL" id="CP034413">
    <property type="protein sequence ID" value="QCI58219.1"/>
    <property type="molecule type" value="Genomic_DNA"/>
</dbReference>
<dbReference type="KEGG" id="obj:EIO64_02415"/>
<dbReference type="GO" id="GO:0005886">
    <property type="term" value="C:plasma membrane"/>
    <property type="evidence" value="ECO:0007669"/>
    <property type="project" value="UniProtKB-SubCell"/>
</dbReference>
<evidence type="ECO:0000256" key="10">
    <source>
        <dbReference type="ARBA" id="ARBA00022840"/>
    </source>
</evidence>
<keyword evidence="13 14" id="KW-0472">Membrane</keyword>